<dbReference type="EMBL" id="KV747045">
    <property type="protein sequence ID" value="OCK72716.1"/>
    <property type="molecule type" value="Genomic_DNA"/>
</dbReference>
<keyword evidence="2" id="KW-1185">Reference proteome</keyword>
<gene>
    <name evidence="1" type="ORF">K432DRAFT_315471</name>
</gene>
<evidence type="ECO:0000313" key="1">
    <source>
        <dbReference type="EMBL" id="OCK72716.1"/>
    </source>
</evidence>
<reference evidence="1 2" key="1">
    <citation type="journal article" date="2016" name="Nat. Commun.">
        <title>Ectomycorrhizal ecology is imprinted in the genome of the dominant symbiotic fungus Cenococcum geophilum.</title>
        <authorList>
            <consortium name="DOE Joint Genome Institute"/>
            <person name="Peter M."/>
            <person name="Kohler A."/>
            <person name="Ohm R.A."/>
            <person name="Kuo A."/>
            <person name="Krutzmann J."/>
            <person name="Morin E."/>
            <person name="Arend M."/>
            <person name="Barry K.W."/>
            <person name="Binder M."/>
            <person name="Choi C."/>
            <person name="Clum A."/>
            <person name="Copeland A."/>
            <person name="Grisel N."/>
            <person name="Haridas S."/>
            <person name="Kipfer T."/>
            <person name="LaButti K."/>
            <person name="Lindquist E."/>
            <person name="Lipzen A."/>
            <person name="Maire R."/>
            <person name="Meier B."/>
            <person name="Mihaltcheva S."/>
            <person name="Molinier V."/>
            <person name="Murat C."/>
            <person name="Poggeler S."/>
            <person name="Quandt C.A."/>
            <person name="Sperisen C."/>
            <person name="Tritt A."/>
            <person name="Tisserant E."/>
            <person name="Crous P.W."/>
            <person name="Henrissat B."/>
            <person name="Nehls U."/>
            <person name="Egli S."/>
            <person name="Spatafora J.W."/>
            <person name="Grigoriev I.V."/>
            <person name="Martin F.M."/>
        </authorList>
    </citation>
    <scope>NUCLEOTIDE SEQUENCE [LARGE SCALE GENOMIC DNA]</scope>
    <source>
        <strain evidence="1 2">CBS 459.81</strain>
    </source>
</reference>
<name>A0A8E2DWA3_9PEZI</name>
<dbReference type="Proteomes" id="UP000250266">
    <property type="component" value="Unassembled WGS sequence"/>
</dbReference>
<evidence type="ECO:0000313" key="2">
    <source>
        <dbReference type="Proteomes" id="UP000250266"/>
    </source>
</evidence>
<accession>A0A8E2DWA3</accession>
<organism evidence="1 2">
    <name type="scientific">Lepidopterella palustris CBS 459.81</name>
    <dbReference type="NCBI Taxonomy" id="1314670"/>
    <lineage>
        <taxon>Eukaryota</taxon>
        <taxon>Fungi</taxon>
        <taxon>Dikarya</taxon>
        <taxon>Ascomycota</taxon>
        <taxon>Pezizomycotina</taxon>
        <taxon>Dothideomycetes</taxon>
        <taxon>Pleosporomycetidae</taxon>
        <taxon>Mytilinidiales</taxon>
        <taxon>Argynnaceae</taxon>
        <taxon>Lepidopterella</taxon>
    </lineage>
</organism>
<protein>
    <submittedName>
        <fullName evidence="1">Uncharacterized protein</fullName>
    </submittedName>
</protein>
<proteinExistence type="predicted"/>
<sequence length="85" mass="9658">MPFLISRRLLCAPTAVRIYILTSRLWISGLLSSITGLLPPSSVSKIFSARYSNLDFNTVSSNRIAQESKRRRVEQWPKLEAALHK</sequence>
<dbReference type="AlphaFoldDB" id="A0A8E2DWA3"/>